<name>A0ACB8Y248_ARCLA</name>
<accession>A0ACB8Y248</accession>
<sequence>MEALTSKDLHRSKSYYTRISSGISTTDVTGLRNTSENPFYIDDLELSEDNDQTLSNPSLMKQPVSIISYREASSMGIASMCSVREFLTKVKGLWPPDWSQRYEILQNTLLPTLLQAGFALFACVRFGSA</sequence>
<gene>
    <name evidence="1" type="ORF">L6452_37143</name>
</gene>
<evidence type="ECO:0000313" key="2">
    <source>
        <dbReference type="Proteomes" id="UP001055879"/>
    </source>
</evidence>
<protein>
    <submittedName>
        <fullName evidence="1">Uncharacterized protein</fullName>
    </submittedName>
</protein>
<dbReference type="EMBL" id="CM042060">
    <property type="protein sequence ID" value="KAI3677871.1"/>
    <property type="molecule type" value="Genomic_DNA"/>
</dbReference>
<comment type="caution">
    <text evidence="1">The sequence shown here is derived from an EMBL/GenBank/DDBJ whole genome shotgun (WGS) entry which is preliminary data.</text>
</comment>
<proteinExistence type="predicted"/>
<keyword evidence="2" id="KW-1185">Reference proteome</keyword>
<dbReference type="Proteomes" id="UP001055879">
    <property type="component" value="Linkage Group LG14"/>
</dbReference>
<organism evidence="1 2">
    <name type="scientific">Arctium lappa</name>
    <name type="common">Greater burdock</name>
    <name type="synonym">Lappa major</name>
    <dbReference type="NCBI Taxonomy" id="4217"/>
    <lineage>
        <taxon>Eukaryota</taxon>
        <taxon>Viridiplantae</taxon>
        <taxon>Streptophyta</taxon>
        <taxon>Embryophyta</taxon>
        <taxon>Tracheophyta</taxon>
        <taxon>Spermatophyta</taxon>
        <taxon>Magnoliopsida</taxon>
        <taxon>eudicotyledons</taxon>
        <taxon>Gunneridae</taxon>
        <taxon>Pentapetalae</taxon>
        <taxon>asterids</taxon>
        <taxon>campanulids</taxon>
        <taxon>Asterales</taxon>
        <taxon>Asteraceae</taxon>
        <taxon>Carduoideae</taxon>
        <taxon>Cardueae</taxon>
        <taxon>Arctiinae</taxon>
        <taxon>Arctium</taxon>
    </lineage>
</organism>
<reference evidence="2" key="1">
    <citation type="journal article" date="2022" name="Mol. Ecol. Resour.">
        <title>The genomes of chicory, endive, great burdock and yacon provide insights into Asteraceae palaeo-polyploidization history and plant inulin production.</title>
        <authorList>
            <person name="Fan W."/>
            <person name="Wang S."/>
            <person name="Wang H."/>
            <person name="Wang A."/>
            <person name="Jiang F."/>
            <person name="Liu H."/>
            <person name="Zhao H."/>
            <person name="Xu D."/>
            <person name="Zhang Y."/>
        </authorList>
    </citation>
    <scope>NUCLEOTIDE SEQUENCE [LARGE SCALE GENOMIC DNA]</scope>
    <source>
        <strain evidence="2">cv. Niubang</strain>
    </source>
</reference>
<reference evidence="1 2" key="2">
    <citation type="journal article" date="2022" name="Mol. Ecol. Resour.">
        <title>The genomes of chicory, endive, great burdock and yacon provide insights into Asteraceae paleo-polyploidization history and plant inulin production.</title>
        <authorList>
            <person name="Fan W."/>
            <person name="Wang S."/>
            <person name="Wang H."/>
            <person name="Wang A."/>
            <person name="Jiang F."/>
            <person name="Liu H."/>
            <person name="Zhao H."/>
            <person name="Xu D."/>
            <person name="Zhang Y."/>
        </authorList>
    </citation>
    <scope>NUCLEOTIDE SEQUENCE [LARGE SCALE GENOMIC DNA]</scope>
    <source>
        <strain evidence="2">cv. Niubang</strain>
    </source>
</reference>
<evidence type="ECO:0000313" key="1">
    <source>
        <dbReference type="EMBL" id="KAI3677871.1"/>
    </source>
</evidence>